<dbReference type="InterPro" id="IPR011051">
    <property type="entry name" value="RmlC_Cupin_sf"/>
</dbReference>
<protein>
    <submittedName>
        <fullName evidence="4">Helix-turn-helix</fullName>
    </submittedName>
</protein>
<dbReference type="Pfam" id="PF01381">
    <property type="entry name" value="HTH_3"/>
    <property type="match status" value="1"/>
</dbReference>
<evidence type="ECO:0000313" key="5">
    <source>
        <dbReference type="Proteomes" id="UP000198420"/>
    </source>
</evidence>
<dbReference type="Proteomes" id="UP000198420">
    <property type="component" value="Unassembled WGS sequence"/>
</dbReference>
<evidence type="ECO:0000256" key="1">
    <source>
        <dbReference type="ARBA" id="ARBA00023125"/>
    </source>
</evidence>
<sequence length="190" mass="20289">MSTLMDDPNVLGRRVKAERARRGWSLARLADVSGVSRAMISKVERGQSSPTAALLGRLSAALELSMTELLSPADGPAPGQVRRAAETPDWTDPDSGYLRRQISGPGFPADVTEVVLPAGARVPMPAASYAFIAQLVWMLDGRLSIVEGTATHVLTAGDAFELGRPQAREFVNDGDVECRYAVIVTRKATA</sequence>
<dbReference type="PANTHER" id="PTHR46797">
    <property type="entry name" value="HTH-TYPE TRANSCRIPTIONAL REGULATOR"/>
    <property type="match status" value="1"/>
</dbReference>
<proteinExistence type="predicted"/>
<feature type="region of interest" description="Disordered" evidence="2">
    <location>
        <begin position="72"/>
        <end position="94"/>
    </location>
</feature>
<name>A0A239D443_9ACTN</name>
<keyword evidence="1" id="KW-0238">DNA-binding</keyword>
<accession>A0A239D443</accession>
<organism evidence="4 5">
    <name type="scientific">Actinomadura mexicana</name>
    <dbReference type="NCBI Taxonomy" id="134959"/>
    <lineage>
        <taxon>Bacteria</taxon>
        <taxon>Bacillati</taxon>
        <taxon>Actinomycetota</taxon>
        <taxon>Actinomycetes</taxon>
        <taxon>Streptosporangiales</taxon>
        <taxon>Thermomonosporaceae</taxon>
        <taxon>Actinomadura</taxon>
    </lineage>
</organism>
<evidence type="ECO:0000259" key="3">
    <source>
        <dbReference type="PROSITE" id="PS50943"/>
    </source>
</evidence>
<dbReference type="AlphaFoldDB" id="A0A239D443"/>
<dbReference type="EMBL" id="FZNP01000013">
    <property type="protein sequence ID" value="SNS26614.1"/>
    <property type="molecule type" value="Genomic_DNA"/>
</dbReference>
<dbReference type="InterPro" id="IPR001387">
    <property type="entry name" value="Cro/C1-type_HTH"/>
</dbReference>
<evidence type="ECO:0000256" key="2">
    <source>
        <dbReference type="SAM" id="MobiDB-lite"/>
    </source>
</evidence>
<dbReference type="PANTHER" id="PTHR46797:SF10">
    <property type="entry name" value="BLR1115 PROTEIN"/>
    <property type="match status" value="1"/>
</dbReference>
<dbReference type="OrthoDB" id="73827at2"/>
<gene>
    <name evidence="4" type="ORF">SAMN06265355_113252</name>
</gene>
<dbReference type="InterPro" id="IPR014710">
    <property type="entry name" value="RmlC-like_jellyroll"/>
</dbReference>
<reference evidence="5" key="1">
    <citation type="submission" date="2017-06" db="EMBL/GenBank/DDBJ databases">
        <authorList>
            <person name="Varghese N."/>
            <person name="Submissions S."/>
        </authorList>
    </citation>
    <scope>NUCLEOTIDE SEQUENCE [LARGE SCALE GENOMIC DNA]</scope>
    <source>
        <strain evidence="5">DSM 44485</strain>
    </source>
</reference>
<dbReference type="Gene3D" id="2.60.120.10">
    <property type="entry name" value="Jelly Rolls"/>
    <property type="match status" value="1"/>
</dbReference>
<dbReference type="GO" id="GO:0003700">
    <property type="term" value="F:DNA-binding transcription factor activity"/>
    <property type="evidence" value="ECO:0007669"/>
    <property type="project" value="TreeGrafter"/>
</dbReference>
<dbReference type="InterPro" id="IPR010982">
    <property type="entry name" value="Lambda_DNA-bd_dom_sf"/>
</dbReference>
<keyword evidence="5" id="KW-1185">Reference proteome</keyword>
<dbReference type="CDD" id="cd00093">
    <property type="entry name" value="HTH_XRE"/>
    <property type="match status" value="1"/>
</dbReference>
<dbReference type="SUPFAM" id="SSF47413">
    <property type="entry name" value="lambda repressor-like DNA-binding domains"/>
    <property type="match status" value="1"/>
</dbReference>
<dbReference type="GO" id="GO:0005829">
    <property type="term" value="C:cytosol"/>
    <property type="evidence" value="ECO:0007669"/>
    <property type="project" value="TreeGrafter"/>
</dbReference>
<dbReference type="SMART" id="SM00530">
    <property type="entry name" value="HTH_XRE"/>
    <property type="match status" value="1"/>
</dbReference>
<dbReference type="InterPro" id="IPR050807">
    <property type="entry name" value="TransReg_Diox_bact_type"/>
</dbReference>
<dbReference type="PROSITE" id="PS50943">
    <property type="entry name" value="HTH_CROC1"/>
    <property type="match status" value="1"/>
</dbReference>
<dbReference type="Gene3D" id="1.10.260.40">
    <property type="entry name" value="lambda repressor-like DNA-binding domains"/>
    <property type="match status" value="1"/>
</dbReference>
<dbReference type="RefSeq" id="WP_089315215.1">
    <property type="nucleotide sequence ID" value="NZ_FZNP01000013.1"/>
</dbReference>
<evidence type="ECO:0000313" key="4">
    <source>
        <dbReference type="EMBL" id="SNS26614.1"/>
    </source>
</evidence>
<dbReference type="SUPFAM" id="SSF51182">
    <property type="entry name" value="RmlC-like cupins"/>
    <property type="match status" value="1"/>
</dbReference>
<feature type="domain" description="HTH cro/C1-type" evidence="3">
    <location>
        <begin position="15"/>
        <end position="69"/>
    </location>
</feature>
<dbReference type="GO" id="GO:0003677">
    <property type="term" value="F:DNA binding"/>
    <property type="evidence" value="ECO:0007669"/>
    <property type="project" value="UniProtKB-KW"/>
</dbReference>